<reference evidence="2" key="2">
    <citation type="submission" date="2023-01" db="EMBL/GenBank/DDBJ databases">
        <authorList>
            <person name="Petersen C."/>
        </authorList>
    </citation>
    <scope>NUCLEOTIDE SEQUENCE</scope>
    <source>
        <strain evidence="2">IBT 12815</strain>
    </source>
</reference>
<feature type="compositionally biased region" description="Polar residues" evidence="1">
    <location>
        <begin position="7"/>
        <end position="28"/>
    </location>
</feature>
<evidence type="ECO:0000313" key="2">
    <source>
        <dbReference type="EMBL" id="KAJ5616256.1"/>
    </source>
</evidence>
<reference evidence="2" key="1">
    <citation type="journal article" date="2023" name="IMA Fungus">
        <title>Comparative genomic study of the Penicillium genus elucidates a diverse pangenome and 15 lateral gene transfer events.</title>
        <authorList>
            <person name="Petersen C."/>
            <person name="Sorensen T."/>
            <person name="Nielsen M.R."/>
            <person name="Sondergaard T.E."/>
            <person name="Sorensen J.L."/>
            <person name="Fitzpatrick D.A."/>
            <person name="Frisvad J.C."/>
            <person name="Nielsen K.L."/>
        </authorList>
    </citation>
    <scope>NUCLEOTIDE SEQUENCE</scope>
    <source>
        <strain evidence="2">IBT 12815</strain>
    </source>
</reference>
<sequence>MRDPTTDMEQNSQQTTNGSTASRRNPNKSVRVAFGPELETTIPTRERSPAPLSGHHRSLTEVEHKQPTLTPHGRPTSSSGDNSAVGEIPPRRPSPRRSGE</sequence>
<organism evidence="2 3">
    <name type="scientific">Penicillium hordei</name>
    <dbReference type="NCBI Taxonomy" id="40994"/>
    <lineage>
        <taxon>Eukaryota</taxon>
        <taxon>Fungi</taxon>
        <taxon>Dikarya</taxon>
        <taxon>Ascomycota</taxon>
        <taxon>Pezizomycotina</taxon>
        <taxon>Eurotiomycetes</taxon>
        <taxon>Eurotiomycetidae</taxon>
        <taxon>Eurotiales</taxon>
        <taxon>Aspergillaceae</taxon>
        <taxon>Penicillium</taxon>
    </lineage>
</organism>
<feature type="region of interest" description="Disordered" evidence="1">
    <location>
        <begin position="1"/>
        <end position="100"/>
    </location>
</feature>
<comment type="caution">
    <text evidence="2">The sequence shown here is derived from an EMBL/GenBank/DDBJ whole genome shotgun (WGS) entry which is preliminary data.</text>
</comment>
<dbReference type="Proteomes" id="UP001213799">
    <property type="component" value="Unassembled WGS sequence"/>
</dbReference>
<dbReference type="RefSeq" id="XP_056757423.1">
    <property type="nucleotide sequence ID" value="XM_056892428.1"/>
</dbReference>
<protein>
    <submittedName>
        <fullName evidence="2">Uncharacterized protein</fullName>
    </submittedName>
</protein>
<dbReference type="GeneID" id="81582670"/>
<dbReference type="AlphaFoldDB" id="A0AAD6EFD1"/>
<accession>A0AAD6EFD1</accession>
<dbReference type="EMBL" id="JAQJAE010000001">
    <property type="protein sequence ID" value="KAJ5616256.1"/>
    <property type="molecule type" value="Genomic_DNA"/>
</dbReference>
<gene>
    <name evidence="2" type="ORF">N7537_001370</name>
</gene>
<name>A0AAD6EFD1_9EURO</name>
<proteinExistence type="predicted"/>
<evidence type="ECO:0000256" key="1">
    <source>
        <dbReference type="SAM" id="MobiDB-lite"/>
    </source>
</evidence>
<keyword evidence="3" id="KW-1185">Reference proteome</keyword>
<evidence type="ECO:0000313" key="3">
    <source>
        <dbReference type="Proteomes" id="UP001213799"/>
    </source>
</evidence>